<sequence length="108" mass="12272">MAEADPLTLTPENLQHMARQRRHRLARALSRHYRVAENTVRAWFAQCRRLGADSEAALVEGARTLARRGHQHPLADHQEEALLEQCAEWPSALAELARIPLMEETVTT</sequence>
<protein>
    <recommendedName>
        <fullName evidence="3">Helix-turn-helix domain-containing protein</fullName>
    </recommendedName>
</protein>
<proteinExistence type="predicted"/>
<evidence type="ECO:0008006" key="3">
    <source>
        <dbReference type="Google" id="ProtNLM"/>
    </source>
</evidence>
<comment type="caution">
    <text evidence="1">The sequence shown here is derived from an EMBL/GenBank/DDBJ whole genome shotgun (WGS) entry which is preliminary data.</text>
</comment>
<evidence type="ECO:0000313" key="2">
    <source>
        <dbReference type="Proteomes" id="UP000313645"/>
    </source>
</evidence>
<keyword evidence="2" id="KW-1185">Reference proteome</keyword>
<accession>A0ABY1ZH40</accession>
<name>A0ABY1ZH40_9GAMM</name>
<evidence type="ECO:0000313" key="1">
    <source>
        <dbReference type="EMBL" id="TBW45303.1"/>
    </source>
</evidence>
<gene>
    <name evidence="1" type="ORF">EZI54_23620</name>
</gene>
<organism evidence="1 2">
    <name type="scientific">Marinobacter halodurans</name>
    <dbReference type="NCBI Taxonomy" id="2528979"/>
    <lineage>
        <taxon>Bacteria</taxon>
        <taxon>Pseudomonadati</taxon>
        <taxon>Pseudomonadota</taxon>
        <taxon>Gammaproteobacteria</taxon>
        <taxon>Pseudomonadales</taxon>
        <taxon>Marinobacteraceae</taxon>
        <taxon>Marinobacter</taxon>
    </lineage>
</organism>
<dbReference type="EMBL" id="SJDL01000112">
    <property type="protein sequence ID" value="TBW45303.1"/>
    <property type="molecule type" value="Genomic_DNA"/>
</dbReference>
<dbReference type="Proteomes" id="UP000313645">
    <property type="component" value="Unassembled WGS sequence"/>
</dbReference>
<reference evidence="1 2" key="1">
    <citation type="submission" date="2019-02" db="EMBL/GenBank/DDBJ databases">
        <title>Marinobacter halodurans sp. nov., a marine bacterium isolated from sea tidal flat.</title>
        <authorList>
            <person name="Yoo Y."/>
            <person name="Lee D.W."/>
            <person name="Kim B.S."/>
            <person name="Kim J.-J."/>
        </authorList>
    </citation>
    <scope>NUCLEOTIDE SEQUENCE [LARGE SCALE GENOMIC DNA]</scope>
    <source>
        <strain evidence="1 2">YJ-S3-2</strain>
    </source>
</reference>